<evidence type="ECO:0000313" key="8">
    <source>
        <dbReference type="Proteomes" id="UP000777784"/>
    </source>
</evidence>
<accession>A0A948RVL0</accession>
<feature type="region of interest" description="Disordered" evidence="4">
    <location>
        <begin position="71"/>
        <end position="97"/>
    </location>
</feature>
<dbReference type="EMBL" id="JAHJDP010000077">
    <property type="protein sequence ID" value="MBU2691833.1"/>
    <property type="molecule type" value="Genomic_DNA"/>
</dbReference>
<keyword evidence="2" id="KW-0645">Protease</keyword>
<dbReference type="InterPro" id="IPR009003">
    <property type="entry name" value="Peptidase_S1_PA"/>
</dbReference>
<dbReference type="Gene3D" id="2.30.42.10">
    <property type="match status" value="2"/>
</dbReference>
<comment type="caution">
    <text evidence="7">The sequence shown here is derived from an EMBL/GenBank/DDBJ whole genome shotgun (WGS) entry which is preliminary data.</text>
</comment>
<sequence>MSRLPLGSYLGAILLLLAALGLGVGLFWGIGRLESDAASNQTPIKWGLWLSEGHDSTGLAEKTTPRVGFPLFSQKHTQPDQREMESPVWPSPDSRTYPDETGISEAPGRSPFVAVAEKVLPAVVNIDAERLFRHGDLGGSADDPMRQLFPELEGEEIEIPSTGSGFLISSQGYVVTNFHVVYDAQNISVTLADGSSHDAELVGADPPSDIAVLKIAAGRDLPYVELGNAEDLKIGDWVAAIGNPFGNLEGTLTVGVVSAKGRNELAIAGGSPVYQDFIQTDASINFGNSGGPLVNTRGEVVGINTAFNAPGRGISFAISMRMAERIISDLITNGHVIRGYLGVTLQALDSQLAEAWGLEGRTGVIVSDVIDGTPASDAGFQAGDVLLQFDGKPVLDVQPFRLLVAQTLVEKKVEVIFWRDGKIESTHVVLAERPDVVAALHPTQPESQEPASPESTGDRIWDLLGVAVDMVADGPGGERSLQVIRLRITGPAFRAGIREGDFLVEADNTFLGSGMDDLAQALERAHQGGKAMILRVFRNGAYSYIAITPDQP</sequence>
<feature type="transmembrane region" description="Helical" evidence="5">
    <location>
        <begin position="12"/>
        <end position="31"/>
    </location>
</feature>
<gene>
    <name evidence="7" type="ORF">KJ970_13005</name>
</gene>
<dbReference type="AlphaFoldDB" id="A0A948RVL0"/>
<organism evidence="7 8">
    <name type="scientific">Eiseniibacteriota bacterium</name>
    <dbReference type="NCBI Taxonomy" id="2212470"/>
    <lineage>
        <taxon>Bacteria</taxon>
        <taxon>Candidatus Eiseniibacteriota</taxon>
    </lineage>
</organism>
<dbReference type="InterPro" id="IPR001478">
    <property type="entry name" value="PDZ"/>
</dbReference>
<comment type="similarity">
    <text evidence="1">Belongs to the peptidase S1C family.</text>
</comment>
<dbReference type="SUPFAM" id="SSF50156">
    <property type="entry name" value="PDZ domain-like"/>
    <property type="match status" value="2"/>
</dbReference>
<dbReference type="SUPFAM" id="SSF50494">
    <property type="entry name" value="Trypsin-like serine proteases"/>
    <property type="match status" value="1"/>
</dbReference>
<keyword evidence="3" id="KW-0378">Hydrolase</keyword>
<dbReference type="SMART" id="SM00228">
    <property type="entry name" value="PDZ"/>
    <property type="match status" value="2"/>
</dbReference>
<name>A0A948RVL0_UNCEI</name>
<dbReference type="GO" id="GO:0004252">
    <property type="term" value="F:serine-type endopeptidase activity"/>
    <property type="evidence" value="ECO:0007669"/>
    <property type="project" value="InterPro"/>
</dbReference>
<dbReference type="InterPro" id="IPR036034">
    <property type="entry name" value="PDZ_sf"/>
</dbReference>
<evidence type="ECO:0000256" key="2">
    <source>
        <dbReference type="ARBA" id="ARBA00022670"/>
    </source>
</evidence>
<reference evidence="7" key="1">
    <citation type="submission" date="2021-05" db="EMBL/GenBank/DDBJ databases">
        <title>Energy efficiency and biological interactions define the core microbiome of deep oligotrophic groundwater.</title>
        <authorList>
            <person name="Mehrshad M."/>
            <person name="Lopez-Fernandez M."/>
            <person name="Bell E."/>
            <person name="Bernier-Latmani R."/>
            <person name="Bertilsson S."/>
            <person name="Dopson M."/>
        </authorList>
    </citation>
    <scope>NUCLEOTIDE SEQUENCE</scope>
    <source>
        <strain evidence="7">Modern_marine.mb.64</strain>
    </source>
</reference>
<evidence type="ECO:0000256" key="4">
    <source>
        <dbReference type="SAM" id="MobiDB-lite"/>
    </source>
</evidence>
<evidence type="ECO:0000256" key="3">
    <source>
        <dbReference type="ARBA" id="ARBA00022801"/>
    </source>
</evidence>
<dbReference type="Proteomes" id="UP000777784">
    <property type="component" value="Unassembled WGS sequence"/>
</dbReference>
<keyword evidence="5" id="KW-1133">Transmembrane helix</keyword>
<proteinExistence type="inferred from homology"/>
<dbReference type="Pfam" id="PF13365">
    <property type="entry name" value="Trypsin_2"/>
    <property type="match status" value="1"/>
</dbReference>
<dbReference type="Gene3D" id="2.40.10.120">
    <property type="match status" value="1"/>
</dbReference>
<dbReference type="PANTHER" id="PTHR22939:SF129">
    <property type="entry name" value="SERINE PROTEASE HTRA2, MITOCHONDRIAL"/>
    <property type="match status" value="1"/>
</dbReference>
<protein>
    <submittedName>
        <fullName evidence="7">Trypsin-like peptidase domain-containing protein</fullName>
    </submittedName>
</protein>
<keyword evidence="5" id="KW-0812">Transmembrane</keyword>
<dbReference type="PRINTS" id="PR00834">
    <property type="entry name" value="PROTEASES2C"/>
</dbReference>
<evidence type="ECO:0000259" key="6">
    <source>
        <dbReference type="PROSITE" id="PS50106"/>
    </source>
</evidence>
<evidence type="ECO:0000313" key="7">
    <source>
        <dbReference type="EMBL" id="MBU2691833.1"/>
    </source>
</evidence>
<dbReference type="Pfam" id="PF13180">
    <property type="entry name" value="PDZ_2"/>
    <property type="match status" value="1"/>
</dbReference>
<dbReference type="PANTHER" id="PTHR22939">
    <property type="entry name" value="SERINE PROTEASE FAMILY S1C HTRA-RELATED"/>
    <property type="match status" value="1"/>
</dbReference>
<dbReference type="PROSITE" id="PS50106">
    <property type="entry name" value="PDZ"/>
    <property type="match status" value="1"/>
</dbReference>
<feature type="domain" description="PDZ" evidence="6">
    <location>
        <begin position="338"/>
        <end position="394"/>
    </location>
</feature>
<keyword evidence="5" id="KW-0472">Membrane</keyword>
<evidence type="ECO:0000256" key="5">
    <source>
        <dbReference type="SAM" id="Phobius"/>
    </source>
</evidence>
<dbReference type="GO" id="GO:0006508">
    <property type="term" value="P:proteolysis"/>
    <property type="evidence" value="ECO:0007669"/>
    <property type="project" value="UniProtKB-KW"/>
</dbReference>
<evidence type="ECO:0000256" key="1">
    <source>
        <dbReference type="ARBA" id="ARBA00010541"/>
    </source>
</evidence>
<dbReference type="InterPro" id="IPR001940">
    <property type="entry name" value="Peptidase_S1C"/>
</dbReference>